<evidence type="ECO:0000313" key="2">
    <source>
        <dbReference type="Proteomes" id="UP001596392"/>
    </source>
</evidence>
<dbReference type="RefSeq" id="WP_376808924.1">
    <property type="nucleotide sequence ID" value="NZ_JBHTAC010000033.1"/>
</dbReference>
<dbReference type="Proteomes" id="UP001596392">
    <property type="component" value="Unassembled WGS sequence"/>
</dbReference>
<accession>A0ABW2H471</accession>
<proteinExistence type="predicted"/>
<dbReference type="EMBL" id="JBHTAC010000033">
    <property type="protein sequence ID" value="MFC7246055.1"/>
    <property type="molecule type" value="Genomic_DNA"/>
</dbReference>
<comment type="caution">
    <text evidence="1">The sequence shown here is derived from an EMBL/GenBank/DDBJ whole genome shotgun (WGS) entry which is preliminary data.</text>
</comment>
<reference evidence="2" key="1">
    <citation type="journal article" date="2019" name="Int. J. Syst. Evol. Microbiol.">
        <title>The Global Catalogue of Microorganisms (GCM) 10K type strain sequencing project: providing services to taxonomists for standard genome sequencing and annotation.</title>
        <authorList>
            <consortium name="The Broad Institute Genomics Platform"/>
            <consortium name="The Broad Institute Genome Sequencing Center for Infectious Disease"/>
            <person name="Wu L."/>
            <person name="Ma J."/>
        </authorList>
    </citation>
    <scope>NUCLEOTIDE SEQUENCE [LARGE SCALE GENOMIC DNA]</scope>
    <source>
        <strain evidence="2">CGMCC 1.9106</strain>
    </source>
</reference>
<name>A0ABW2H471_9ACTN</name>
<evidence type="ECO:0000313" key="1">
    <source>
        <dbReference type="EMBL" id="MFC7246055.1"/>
    </source>
</evidence>
<keyword evidence="2" id="KW-1185">Reference proteome</keyword>
<protein>
    <submittedName>
        <fullName evidence="1">Uncharacterized protein</fullName>
    </submittedName>
</protein>
<gene>
    <name evidence="1" type="ORF">ACFQO7_26560</name>
</gene>
<organism evidence="1 2">
    <name type="scientific">Catellatospora aurea</name>
    <dbReference type="NCBI Taxonomy" id="1337874"/>
    <lineage>
        <taxon>Bacteria</taxon>
        <taxon>Bacillati</taxon>
        <taxon>Actinomycetota</taxon>
        <taxon>Actinomycetes</taxon>
        <taxon>Micromonosporales</taxon>
        <taxon>Micromonosporaceae</taxon>
        <taxon>Catellatospora</taxon>
    </lineage>
</organism>
<sequence length="72" mass="8310">MRYFASERAHQLRDAVVDMTIRYGGSSMALGFAYADGSHDGKPAKHWKRARTRQFRALQRLSRALRDVEVSR</sequence>